<dbReference type="Proteomes" id="UP001437256">
    <property type="component" value="Unassembled WGS sequence"/>
</dbReference>
<feature type="compositionally biased region" description="Polar residues" evidence="1">
    <location>
        <begin position="379"/>
        <end position="393"/>
    </location>
</feature>
<keyword evidence="3" id="KW-1185">Reference proteome</keyword>
<feature type="region of interest" description="Disordered" evidence="1">
    <location>
        <begin position="1"/>
        <end position="619"/>
    </location>
</feature>
<feature type="compositionally biased region" description="Basic and acidic residues" evidence="1">
    <location>
        <begin position="26"/>
        <end position="47"/>
    </location>
</feature>
<dbReference type="EMBL" id="JBBXMP010000047">
    <property type="protein sequence ID" value="KAL0065490.1"/>
    <property type="molecule type" value="Genomic_DNA"/>
</dbReference>
<feature type="compositionally biased region" description="Basic residues" evidence="1">
    <location>
        <begin position="132"/>
        <end position="141"/>
    </location>
</feature>
<feature type="compositionally biased region" description="Basic residues" evidence="1">
    <location>
        <begin position="234"/>
        <end position="249"/>
    </location>
</feature>
<gene>
    <name evidence="2" type="ORF">AAF712_007554</name>
</gene>
<organism evidence="2 3">
    <name type="scientific">Marasmius tenuissimus</name>
    <dbReference type="NCBI Taxonomy" id="585030"/>
    <lineage>
        <taxon>Eukaryota</taxon>
        <taxon>Fungi</taxon>
        <taxon>Dikarya</taxon>
        <taxon>Basidiomycota</taxon>
        <taxon>Agaricomycotina</taxon>
        <taxon>Agaricomycetes</taxon>
        <taxon>Agaricomycetidae</taxon>
        <taxon>Agaricales</taxon>
        <taxon>Marasmiineae</taxon>
        <taxon>Marasmiaceae</taxon>
        <taxon>Marasmius</taxon>
    </lineage>
</organism>
<feature type="compositionally biased region" description="Acidic residues" evidence="1">
    <location>
        <begin position="610"/>
        <end position="619"/>
    </location>
</feature>
<accession>A0ABR2ZUX5</accession>
<name>A0ABR2ZUX5_9AGAR</name>
<protein>
    <submittedName>
        <fullName evidence="2">Uncharacterized protein</fullName>
    </submittedName>
</protein>
<feature type="compositionally biased region" description="Basic and acidic residues" evidence="1">
    <location>
        <begin position="420"/>
        <end position="453"/>
    </location>
</feature>
<feature type="compositionally biased region" description="Basic and acidic residues" evidence="1">
    <location>
        <begin position="321"/>
        <end position="331"/>
    </location>
</feature>
<feature type="compositionally biased region" description="Basic and acidic residues" evidence="1">
    <location>
        <begin position="550"/>
        <end position="567"/>
    </location>
</feature>
<feature type="compositionally biased region" description="Polar residues" evidence="1">
    <location>
        <begin position="304"/>
        <end position="319"/>
    </location>
</feature>
<feature type="compositionally biased region" description="Polar residues" evidence="1">
    <location>
        <begin position="9"/>
        <end position="23"/>
    </location>
</feature>
<feature type="compositionally biased region" description="Basic and acidic residues" evidence="1">
    <location>
        <begin position="165"/>
        <end position="174"/>
    </location>
</feature>
<feature type="compositionally biased region" description="Basic residues" evidence="1">
    <location>
        <begin position="572"/>
        <end position="591"/>
    </location>
</feature>
<sequence>MNGLPPLATSLTTPITKPQQLQHGFSVEESREKRLQRQQARFRDRGGKYQPQSRDTLLNILLKGGKSPTKDSRGSRSRSRSKSPAKSSSNKGGDGGVQSGASGVSSQAKSRRKSAKAAQEETAAGPSTARAVTKRNGRSKASKSTSTKQDNDDENGDSESTNVKLTEKRGRKASETTASKAKGKQRSGTEGGGDAEVPKAKRSRTVKKPVEQDVEDEEDDYKPKRKSTTQSRKAPARKKAPAKRGKAKSKVSDEDGEKEEVPAQAVDTTRKPKGRTQVKGAADNVGKTRGRAKGKAAVVDDTAENLQTEESHRTANASATMHEKRRIENAKTKSTYGALSDIEEEEEPISRTPPNSTGQGGETDVLNKPTRPLPAAEVSTATTASGRTVTATSGRKRKKGEAIQEAGTSTAATHSRKKPKLAERSKDIEHGQVEPSTIRHEDQNKTKLDEPSTAKRRNQSKVPPVDRPVNPKRAIGTKEPLETADTSSPSSGSRKRKLDDAQTDVLELVAKSKKGRKPPATKPTEPIQNEVSEPDAPVKKRMKTSTSETTHSDERLKTTSRKQKENSSSKPQPKKQATKKPTSKQRAKPRGPPKEVLEQIGRSKPHIEDGEPDELDFLS</sequence>
<evidence type="ECO:0000256" key="1">
    <source>
        <dbReference type="SAM" id="MobiDB-lite"/>
    </source>
</evidence>
<feature type="compositionally biased region" description="Low complexity" evidence="1">
    <location>
        <begin position="99"/>
        <end position="108"/>
    </location>
</feature>
<evidence type="ECO:0000313" key="3">
    <source>
        <dbReference type="Proteomes" id="UP001437256"/>
    </source>
</evidence>
<reference evidence="2 3" key="1">
    <citation type="submission" date="2024-05" db="EMBL/GenBank/DDBJ databases">
        <title>A draft genome resource for the thread blight pathogen Marasmius tenuissimus strain MS-2.</title>
        <authorList>
            <person name="Yulfo-Soto G.E."/>
            <person name="Baruah I.K."/>
            <person name="Amoako-Attah I."/>
            <person name="Bukari Y."/>
            <person name="Meinhardt L.W."/>
            <person name="Bailey B.A."/>
            <person name="Cohen S.P."/>
        </authorList>
    </citation>
    <scope>NUCLEOTIDE SEQUENCE [LARGE SCALE GENOMIC DNA]</scope>
    <source>
        <strain evidence="2 3">MS-2</strain>
    </source>
</reference>
<evidence type="ECO:0000313" key="2">
    <source>
        <dbReference type="EMBL" id="KAL0065490.1"/>
    </source>
</evidence>
<comment type="caution">
    <text evidence="2">The sequence shown here is derived from an EMBL/GenBank/DDBJ whole genome shotgun (WGS) entry which is preliminary data.</text>
</comment>
<proteinExistence type="predicted"/>